<evidence type="ECO:0000313" key="2">
    <source>
        <dbReference type="Proteomes" id="UP000307507"/>
    </source>
</evidence>
<comment type="caution">
    <text evidence="1">The sequence shown here is derived from an EMBL/GenBank/DDBJ whole genome shotgun (WGS) entry which is preliminary data.</text>
</comment>
<protein>
    <submittedName>
        <fullName evidence="1">Uncharacterized protein</fullName>
    </submittedName>
</protein>
<dbReference type="OrthoDB" id="1187827at2"/>
<keyword evidence="2" id="KW-1185">Reference proteome</keyword>
<dbReference type="EMBL" id="SSNZ01000001">
    <property type="protein sequence ID" value="THF53365.1"/>
    <property type="molecule type" value="Genomic_DNA"/>
</dbReference>
<organism evidence="1 2">
    <name type="scientific">Flavobacterium supellecticarium</name>
    <dbReference type="NCBI Taxonomy" id="2565924"/>
    <lineage>
        <taxon>Bacteria</taxon>
        <taxon>Pseudomonadati</taxon>
        <taxon>Bacteroidota</taxon>
        <taxon>Flavobacteriia</taxon>
        <taxon>Flavobacteriales</taxon>
        <taxon>Flavobacteriaceae</taxon>
        <taxon>Flavobacterium</taxon>
    </lineage>
</organism>
<name>A0A4S4A5Z2_9FLAO</name>
<dbReference type="AlphaFoldDB" id="A0A4S4A5Z2"/>
<gene>
    <name evidence="1" type="ORF">E6C50_03950</name>
</gene>
<reference evidence="1 2" key="1">
    <citation type="submission" date="2019-04" db="EMBL/GenBank/DDBJ databases">
        <title>Flavobacterium sp. nov. isolated from construction timber.</title>
        <authorList>
            <person name="Lin S.-Y."/>
            <person name="Chang C.-T."/>
            <person name="Young C.-C."/>
        </authorList>
    </citation>
    <scope>NUCLEOTIDE SEQUENCE [LARGE SCALE GENOMIC DNA]</scope>
    <source>
        <strain evidence="1 2">CC-CTC003</strain>
    </source>
</reference>
<dbReference type="Proteomes" id="UP000307507">
    <property type="component" value="Unassembled WGS sequence"/>
</dbReference>
<dbReference type="RefSeq" id="WP_136401888.1">
    <property type="nucleotide sequence ID" value="NZ_SSNZ01000001.1"/>
</dbReference>
<proteinExistence type="predicted"/>
<evidence type="ECO:0000313" key="1">
    <source>
        <dbReference type="EMBL" id="THF53365.1"/>
    </source>
</evidence>
<accession>A0A4S4A5Z2</accession>
<sequence>MNGKVYDKTNFFKHTFCIFREVAPDAVQEKKFHYTSKSGSSYYFTEEGVYRNANHWGRAANCRWRLLPLTDGKTNNAIAKTGYAKWTDFYPNNETENLFYIEWDPETDAIHFQHKSNPEYNGNAVLRNAAETTKRIQLIKKLFETDNWADYLKYDDFEALRKTITEALITTNKTLQQIKQPFL</sequence>